<keyword evidence="4 16" id="KW-0812">Transmembrane</keyword>
<dbReference type="GO" id="GO:0009252">
    <property type="term" value="P:peptidoglycan biosynthetic process"/>
    <property type="evidence" value="ECO:0007669"/>
    <property type="project" value="UniProtKB-KW"/>
</dbReference>
<comment type="subcellular location">
    <subcellularLocation>
        <location evidence="1">Membrane</location>
        <topology evidence="1">Multi-pass membrane protein</topology>
    </subcellularLocation>
</comment>
<evidence type="ECO:0000256" key="3">
    <source>
        <dbReference type="ARBA" id="ARBA00022679"/>
    </source>
</evidence>
<dbReference type="GO" id="GO:0008360">
    <property type="term" value="P:regulation of cell shape"/>
    <property type="evidence" value="ECO:0007669"/>
    <property type="project" value="UniProtKB-KW"/>
</dbReference>
<feature type="transmembrane region" description="Helical" evidence="16">
    <location>
        <begin position="187"/>
        <end position="208"/>
    </location>
</feature>
<dbReference type="EMBL" id="MHTS01000012">
    <property type="protein sequence ID" value="OHA64552.1"/>
    <property type="molecule type" value="Genomic_DNA"/>
</dbReference>
<dbReference type="EC" id="2.4.99.28" evidence="14"/>
<gene>
    <name evidence="17" type="ORF">A2843_02485</name>
</gene>
<evidence type="ECO:0000256" key="6">
    <source>
        <dbReference type="ARBA" id="ARBA00022984"/>
    </source>
</evidence>
<evidence type="ECO:0000256" key="7">
    <source>
        <dbReference type="ARBA" id="ARBA00022989"/>
    </source>
</evidence>
<comment type="caution">
    <text evidence="17">The sequence shown here is derived from an EMBL/GenBank/DDBJ whole genome shotgun (WGS) entry which is preliminary data.</text>
</comment>
<feature type="transmembrane region" description="Helical" evidence="16">
    <location>
        <begin position="235"/>
        <end position="256"/>
    </location>
</feature>
<protein>
    <recommendedName>
        <fullName evidence="12">Probable peptidoglycan glycosyltransferase FtsW</fullName>
        <ecNumber evidence="14">2.4.99.28</ecNumber>
    </recommendedName>
    <alternativeName>
        <fullName evidence="13">Cell division protein FtsW</fullName>
    </alternativeName>
    <alternativeName>
        <fullName evidence="10">Cell wall polymerase</fullName>
    </alternativeName>
    <alternativeName>
        <fullName evidence="9">Peptidoglycan polymerase</fullName>
    </alternativeName>
</protein>
<evidence type="ECO:0000256" key="16">
    <source>
        <dbReference type="SAM" id="Phobius"/>
    </source>
</evidence>
<keyword evidence="2" id="KW-0328">Glycosyltransferase</keyword>
<evidence type="ECO:0000256" key="8">
    <source>
        <dbReference type="ARBA" id="ARBA00023136"/>
    </source>
</evidence>
<dbReference type="PANTHER" id="PTHR30474">
    <property type="entry name" value="CELL CYCLE PROTEIN"/>
    <property type="match status" value="1"/>
</dbReference>
<name>A0A1G2QX18_9BACT</name>
<dbReference type="Proteomes" id="UP000178170">
    <property type="component" value="Unassembled WGS sequence"/>
</dbReference>
<evidence type="ECO:0000313" key="17">
    <source>
        <dbReference type="EMBL" id="OHA64552.1"/>
    </source>
</evidence>
<evidence type="ECO:0000313" key="18">
    <source>
        <dbReference type="Proteomes" id="UP000178170"/>
    </source>
</evidence>
<sequence>MAKKRTPDLILLLVCGTLLTVGVLILASVSSSFSLQRTGTGFYYLSHQFLVGIIPGLLFGTAAFFMPLSFFKKWGILFLAFTIFLLALVFIPGIGGGVGSASRWIYFAGFSFQPAELLKLAFILYMASWLASRTLSARKESFVKILMPFATIMSVISAFLILQPNASTLGVIAATGLIMYFLAGTPLWHSFALAGIGLSAFTALLFLVSYRMDRLRVFFDPSLDPLGKGYQLTQALIGIGSGGLFGVGLGMSFQKFGKLPEPIGDSIFAIFAEETGFLGSMLLISLFVLFAWRVFLIARRTSDRFSSLTAAGIGVWIFLQAGVHIGSNIGALPLTGIPLPFVSYGGSALATELLAVGILLNISKGSHAPEKAS</sequence>
<accession>A0A1G2QX18</accession>
<reference evidence="17 18" key="1">
    <citation type="journal article" date="2016" name="Nat. Commun.">
        <title>Thousands of microbial genomes shed light on interconnected biogeochemical processes in an aquifer system.</title>
        <authorList>
            <person name="Anantharaman K."/>
            <person name="Brown C.T."/>
            <person name="Hug L.A."/>
            <person name="Sharon I."/>
            <person name="Castelle C.J."/>
            <person name="Probst A.J."/>
            <person name="Thomas B.C."/>
            <person name="Singh A."/>
            <person name="Wilkins M.J."/>
            <person name="Karaoz U."/>
            <person name="Brodie E.L."/>
            <person name="Williams K.H."/>
            <person name="Hubbard S.S."/>
            <person name="Banfield J.F."/>
        </authorList>
    </citation>
    <scope>NUCLEOTIDE SEQUENCE [LARGE SCALE GENOMIC DNA]</scope>
</reference>
<evidence type="ECO:0000256" key="2">
    <source>
        <dbReference type="ARBA" id="ARBA00022676"/>
    </source>
</evidence>
<feature type="transmembrane region" description="Helical" evidence="16">
    <location>
        <begin position="276"/>
        <end position="296"/>
    </location>
</feature>
<feature type="transmembrane region" description="Helical" evidence="16">
    <location>
        <begin position="77"/>
        <end position="98"/>
    </location>
</feature>
<dbReference type="GO" id="GO:0005886">
    <property type="term" value="C:plasma membrane"/>
    <property type="evidence" value="ECO:0007669"/>
    <property type="project" value="TreeGrafter"/>
</dbReference>
<keyword evidence="3" id="KW-0808">Transferase</keyword>
<evidence type="ECO:0000256" key="9">
    <source>
        <dbReference type="ARBA" id="ARBA00032370"/>
    </source>
</evidence>
<dbReference type="PANTHER" id="PTHR30474:SF2">
    <property type="entry name" value="PEPTIDOGLYCAN GLYCOSYLTRANSFERASE FTSW-RELATED"/>
    <property type="match status" value="1"/>
</dbReference>
<keyword evidence="5" id="KW-0133">Cell shape</keyword>
<dbReference type="GO" id="GO:0051301">
    <property type="term" value="P:cell division"/>
    <property type="evidence" value="ECO:0007669"/>
    <property type="project" value="InterPro"/>
</dbReference>
<evidence type="ECO:0000256" key="10">
    <source>
        <dbReference type="ARBA" id="ARBA00033270"/>
    </source>
</evidence>
<evidence type="ECO:0000256" key="12">
    <source>
        <dbReference type="ARBA" id="ARBA00041185"/>
    </source>
</evidence>
<dbReference type="GO" id="GO:0015648">
    <property type="term" value="F:lipid-linked peptidoglycan transporter activity"/>
    <property type="evidence" value="ECO:0007669"/>
    <property type="project" value="TreeGrafter"/>
</dbReference>
<keyword evidence="7 16" id="KW-1133">Transmembrane helix</keyword>
<evidence type="ECO:0000256" key="5">
    <source>
        <dbReference type="ARBA" id="ARBA00022960"/>
    </source>
</evidence>
<feature type="transmembrane region" description="Helical" evidence="16">
    <location>
        <begin position="341"/>
        <end position="362"/>
    </location>
</feature>
<evidence type="ECO:0000256" key="11">
    <source>
        <dbReference type="ARBA" id="ARBA00038053"/>
    </source>
</evidence>
<dbReference type="GO" id="GO:0008955">
    <property type="term" value="F:peptidoglycan glycosyltransferase activity"/>
    <property type="evidence" value="ECO:0007669"/>
    <property type="project" value="UniProtKB-EC"/>
</dbReference>
<feature type="transmembrane region" description="Helical" evidence="16">
    <location>
        <begin position="42"/>
        <end position="65"/>
    </location>
</feature>
<comment type="catalytic activity">
    <reaction evidence="15">
        <text>[GlcNAc-(1-&gt;4)-Mur2Ac(oyl-L-Ala-gamma-D-Glu-L-Lys-D-Ala-D-Ala)](n)-di-trans,octa-cis-undecaprenyl diphosphate + beta-D-GlcNAc-(1-&gt;4)-Mur2Ac(oyl-L-Ala-gamma-D-Glu-L-Lys-D-Ala-D-Ala)-di-trans,octa-cis-undecaprenyl diphosphate = [GlcNAc-(1-&gt;4)-Mur2Ac(oyl-L-Ala-gamma-D-Glu-L-Lys-D-Ala-D-Ala)](n+1)-di-trans,octa-cis-undecaprenyl diphosphate + di-trans,octa-cis-undecaprenyl diphosphate + H(+)</text>
        <dbReference type="Rhea" id="RHEA:23708"/>
        <dbReference type="Rhea" id="RHEA-COMP:9602"/>
        <dbReference type="Rhea" id="RHEA-COMP:9603"/>
        <dbReference type="ChEBI" id="CHEBI:15378"/>
        <dbReference type="ChEBI" id="CHEBI:58405"/>
        <dbReference type="ChEBI" id="CHEBI:60033"/>
        <dbReference type="ChEBI" id="CHEBI:78435"/>
        <dbReference type="EC" id="2.4.99.28"/>
    </reaction>
</comment>
<dbReference type="GO" id="GO:0032153">
    <property type="term" value="C:cell division site"/>
    <property type="evidence" value="ECO:0007669"/>
    <property type="project" value="TreeGrafter"/>
</dbReference>
<evidence type="ECO:0000256" key="1">
    <source>
        <dbReference type="ARBA" id="ARBA00004141"/>
    </source>
</evidence>
<dbReference type="Pfam" id="PF01098">
    <property type="entry name" value="FTSW_RODA_SPOVE"/>
    <property type="match status" value="1"/>
</dbReference>
<proteinExistence type="inferred from homology"/>
<dbReference type="InterPro" id="IPR001182">
    <property type="entry name" value="FtsW/RodA"/>
</dbReference>
<evidence type="ECO:0000256" key="15">
    <source>
        <dbReference type="ARBA" id="ARBA00049902"/>
    </source>
</evidence>
<keyword evidence="6" id="KW-0573">Peptidoglycan synthesis</keyword>
<feature type="transmembrane region" description="Helical" evidence="16">
    <location>
        <begin position="142"/>
        <end position="162"/>
    </location>
</feature>
<feature type="transmembrane region" description="Helical" evidence="16">
    <location>
        <begin position="104"/>
        <end position="130"/>
    </location>
</feature>
<evidence type="ECO:0000256" key="14">
    <source>
        <dbReference type="ARBA" id="ARBA00044770"/>
    </source>
</evidence>
<organism evidence="17 18">
    <name type="scientific">Candidatus Wildermuthbacteria bacterium RIFCSPHIGHO2_01_FULL_48_27b</name>
    <dbReference type="NCBI Taxonomy" id="1802447"/>
    <lineage>
        <taxon>Bacteria</taxon>
        <taxon>Candidatus Wildermuthiibacteriota</taxon>
    </lineage>
</organism>
<dbReference type="AlphaFoldDB" id="A0A1G2QX18"/>
<comment type="similarity">
    <text evidence="11">Belongs to the SEDS family. FtsW subfamily.</text>
</comment>
<evidence type="ECO:0000256" key="4">
    <source>
        <dbReference type="ARBA" id="ARBA00022692"/>
    </source>
</evidence>
<keyword evidence="8 16" id="KW-0472">Membrane</keyword>
<evidence type="ECO:0000256" key="13">
    <source>
        <dbReference type="ARBA" id="ARBA00041418"/>
    </source>
</evidence>
<feature type="transmembrane region" description="Helical" evidence="16">
    <location>
        <begin position="308"/>
        <end position="329"/>
    </location>
</feature>